<gene>
    <name evidence="2" type="ORF">C9994_02675</name>
    <name evidence="1" type="ORF">GCM10011506_21260</name>
</gene>
<dbReference type="RefSeq" id="WP_188463153.1">
    <property type="nucleotide sequence ID" value="NZ_BAABHU010000006.1"/>
</dbReference>
<keyword evidence="4" id="KW-1185">Reference proteome</keyword>
<name>A0A2T4DUK5_9BACT</name>
<accession>A0A2T4DUK5</accession>
<organism evidence="2 3">
    <name type="scientific">Marivirga lumbricoides</name>
    <dbReference type="NCBI Taxonomy" id="1046115"/>
    <lineage>
        <taxon>Bacteria</taxon>
        <taxon>Pseudomonadati</taxon>
        <taxon>Bacteroidota</taxon>
        <taxon>Cytophagia</taxon>
        <taxon>Cytophagales</taxon>
        <taxon>Marivirgaceae</taxon>
        <taxon>Marivirga</taxon>
    </lineage>
</organism>
<comment type="caution">
    <text evidence="2">The sequence shown here is derived from an EMBL/GenBank/DDBJ whole genome shotgun (WGS) entry which is preliminary data.</text>
</comment>
<reference evidence="2 3" key="2">
    <citation type="submission" date="2018-03" db="EMBL/GenBank/DDBJ databases">
        <title>Cross-interface Injection: A General Nanoliter Liquid Handling Method Applied to Single Cells Genome Amplification Automated Nanoliter Liquid Handling Applied to Single Cell Multiple Displacement Amplification.</title>
        <authorList>
            <person name="Yun J."/>
            <person name="Xu P."/>
            <person name="Xu J."/>
            <person name="Dai X."/>
            <person name="Wang Y."/>
            <person name="Zheng X."/>
            <person name="Cao C."/>
            <person name="Yi Q."/>
            <person name="Zhu Y."/>
            <person name="Wang L."/>
            <person name="Dong Z."/>
            <person name="Huang Y."/>
            <person name="Huang L."/>
            <person name="Du W."/>
        </authorList>
    </citation>
    <scope>NUCLEOTIDE SEQUENCE [LARGE SCALE GENOMIC DNA]</scope>
    <source>
        <strain evidence="2 3">Z-D1-2</strain>
    </source>
</reference>
<dbReference type="EMBL" id="BMEC01000006">
    <property type="protein sequence ID" value="GGC35624.1"/>
    <property type="molecule type" value="Genomic_DNA"/>
</dbReference>
<evidence type="ECO:0000313" key="1">
    <source>
        <dbReference type="EMBL" id="GGC35624.1"/>
    </source>
</evidence>
<evidence type="ECO:0000313" key="4">
    <source>
        <dbReference type="Proteomes" id="UP000636010"/>
    </source>
</evidence>
<evidence type="ECO:0000313" key="3">
    <source>
        <dbReference type="Proteomes" id="UP000240608"/>
    </source>
</evidence>
<reference evidence="4" key="3">
    <citation type="journal article" date="2019" name="Int. J. Syst. Evol. Microbiol.">
        <title>The Global Catalogue of Microorganisms (GCM) 10K type strain sequencing project: providing services to taxonomists for standard genome sequencing and annotation.</title>
        <authorList>
            <consortium name="The Broad Institute Genomics Platform"/>
            <consortium name="The Broad Institute Genome Sequencing Center for Infectious Disease"/>
            <person name="Wu L."/>
            <person name="Ma J."/>
        </authorList>
    </citation>
    <scope>NUCLEOTIDE SEQUENCE [LARGE SCALE GENOMIC DNA]</scope>
    <source>
        <strain evidence="4">CGMCC 1.10832</strain>
    </source>
</reference>
<protein>
    <submittedName>
        <fullName evidence="2">Uncharacterized protein</fullName>
    </submittedName>
</protein>
<dbReference type="EMBL" id="PYVU01000012">
    <property type="protein sequence ID" value="PTB97514.1"/>
    <property type="molecule type" value="Genomic_DNA"/>
</dbReference>
<reference evidence="1" key="1">
    <citation type="journal article" date="2014" name="Int. J. Syst. Evol. Microbiol.">
        <title>Complete genome of a new Firmicutes species belonging to the dominant human colonic microbiota ('Ruminococcus bicirculans') reveals two chromosomes and a selective capacity to utilize plant glucans.</title>
        <authorList>
            <consortium name="NISC Comparative Sequencing Program"/>
            <person name="Wegmann U."/>
            <person name="Louis P."/>
            <person name="Goesmann A."/>
            <person name="Henrissat B."/>
            <person name="Duncan S.H."/>
            <person name="Flint H.J."/>
        </authorList>
    </citation>
    <scope>NUCLEOTIDE SEQUENCE</scope>
    <source>
        <strain evidence="1">CGMCC 1.10832</strain>
    </source>
</reference>
<sequence>MKARYKKGEIVCDRSRPTQKLFISKCVTGIYYCKVEEDVKRKELVYLERDIIPFRETAKL</sequence>
<dbReference type="Proteomes" id="UP000240608">
    <property type="component" value="Unassembled WGS sequence"/>
</dbReference>
<proteinExistence type="predicted"/>
<dbReference type="AlphaFoldDB" id="A0A2T4DUK5"/>
<evidence type="ECO:0000313" key="2">
    <source>
        <dbReference type="EMBL" id="PTB97514.1"/>
    </source>
</evidence>
<dbReference type="Proteomes" id="UP000636010">
    <property type="component" value="Unassembled WGS sequence"/>
</dbReference>
<reference evidence="1" key="4">
    <citation type="submission" date="2024-05" db="EMBL/GenBank/DDBJ databases">
        <authorList>
            <person name="Sun Q."/>
            <person name="Zhou Y."/>
        </authorList>
    </citation>
    <scope>NUCLEOTIDE SEQUENCE</scope>
    <source>
        <strain evidence="1">CGMCC 1.10832</strain>
    </source>
</reference>